<dbReference type="EMBL" id="JABXBU010000003">
    <property type="protein sequence ID" value="KAF8792612.1"/>
    <property type="molecule type" value="Genomic_DNA"/>
</dbReference>
<evidence type="ECO:0000313" key="1">
    <source>
        <dbReference type="EMBL" id="KAF8792612.1"/>
    </source>
</evidence>
<organism evidence="1 2">
    <name type="scientific">Argiope bruennichi</name>
    <name type="common">Wasp spider</name>
    <name type="synonym">Aranea bruennichi</name>
    <dbReference type="NCBI Taxonomy" id="94029"/>
    <lineage>
        <taxon>Eukaryota</taxon>
        <taxon>Metazoa</taxon>
        <taxon>Ecdysozoa</taxon>
        <taxon>Arthropoda</taxon>
        <taxon>Chelicerata</taxon>
        <taxon>Arachnida</taxon>
        <taxon>Araneae</taxon>
        <taxon>Araneomorphae</taxon>
        <taxon>Entelegynae</taxon>
        <taxon>Araneoidea</taxon>
        <taxon>Araneidae</taxon>
        <taxon>Argiope</taxon>
    </lineage>
</organism>
<protein>
    <submittedName>
        <fullName evidence="1">Uncharacterized protein</fullName>
    </submittedName>
</protein>
<evidence type="ECO:0000313" key="2">
    <source>
        <dbReference type="Proteomes" id="UP000807504"/>
    </source>
</evidence>
<gene>
    <name evidence="1" type="ORF">HNY73_004186</name>
</gene>
<keyword evidence="2" id="KW-1185">Reference proteome</keyword>
<name>A0A8T0FPV1_ARGBR</name>
<dbReference type="Proteomes" id="UP000807504">
    <property type="component" value="Unassembled WGS sequence"/>
</dbReference>
<comment type="caution">
    <text evidence="1">The sequence shown here is derived from an EMBL/GenBank/DDBJ whole genome shotgun (WGS) entry which is preliminary data.</text>
</comment>
<proteinExistence type="predicted"/>
<sequence>MEMTSSTWFVVSSELCSTKRNEFVLAFPLAQEHALRSESNICQNVIFVSMNEYTRVVKSFWVKKRDNIEESLLV</sequence>
<reference evidence="1" key="2">
    <citation type="submission" date="2020-06" db="EMBL/GenBank/DDBJ databases">
        <authorList>
            <person name="Sheffer M."/>
        </authorList>
    </citation>
    <scope>NUCLEOTIDE SEQUENCE</scope>
</reference>
<accession>A0A8T0FPV1</accession>
<dbReference type="AlphaFoldDB" id="A0A8T0FPV1"/>
<reference evidence="1" key="1">
    <citation type="journal article" date="2020" name="bioRxiv">
        <title>Chromosome-level reference genome of the European wasp spider Argiope bruennichi: a resource for studies on range expansion and evolutionary adaptation.</title>
        <authorList>
            <person name="Sheffer M.M."/>
            <person name="Hoppe A."/>
            <person name="Krehenwinkel H."/>
            <person name="Uhl G."/>
            <person name="Kuss A.W."/>
            <person name="Jensen L."/>
            <person name="Jensen C."/>
            <person name="Gillespie R.G."/>
            <person name="Hoff K.J."/>
            <person name="Prost S."/>
        </authorList>
    </citation>
    <scope>NUCLEOTIDE SEQUENCE</scope>
</reference>